<feature type="transmembrane region" description="Helical" evidence="6">
    <location>
        <begin position="312"/>
        <end position="331"/>
    </location>
</feature>
<keyword evidence="2" id="KW-1003">Cell membrane</keyword>
<keyword evidence="5 6" id="KW-0472">Membrane</keyword>
<evidence type="ECO:0000256" key="3">
    <source>
        <dbReference type="ARBA" id="ARBA00022692"/>
    </source>
</evidence>
<keyword evidence="4 6" id="KW-1133">Transmembrane helix</keyword>
<comment type="subcellular location">
    <subcellularLocation>
        <location evidence="1">Cell membrane</location>
        <topology evidence="1">Multi-pass membrane protein</topology>
    </subcellularLocation>
</comment>
<accession>A0A0G4K4T9</accession>
<sequence>MDKNKINIKTIKSFILNNAIFAALLVILIGIIIKEPTFFRLSNFLNIFAQASTRMIIAVGIGTLLVTQGNDLGAGRAVGLAAVVSASLLQSPSNPTRMYPDLPMLPVILPILLVMLILMIFGLINGFIISKLYVTPFIATLGMQLILYGVTSTYFDRPPYGAQPIGGLDPRFTNLAQGGIKLGGFTISYLIIFAVIITLIMWVIWNKTKLGKNIFAVGGNPEAAAVSGVNIPLTLMIVYTMAGALYGIAGSLEVARVGSATNNLGNGYELDAIAACVVGGVSFSGGIGSIIGIVSGVLIFQVINYGMSFVGISPYMQYIIKGAIIIAAVAVDTQKYLKKV</sequence>
<protein>
    <submittedName>
        <fullName evidence="7">Galactoside transport system permease protein MglC</fullName>
    </submittedName>
</protein>
<dbReference type="EMBL" id="CVLB01000001">
    <property type="protein sequence ID" value="CRF32134.1"/>
    <property type="molecule type" value="Genomic_DNA"/>
</dbReference>
<evidence type="ECO:0000256" key="6">
    <source>
        <dbReference type="SAM" id="Phobius"/>
    </source>
</evidence>
<dbReference type="CDD" id="cd06579">
    <property type="entry name" value="TM_PBP1_transp_AraH_like"/>
    <property type="match status" value="1"/>
</dbReference>
<dbReference type="RefSeq" id="WP_048593719.1">
    <property type="nucleotide sequence ID" value="NZ_CVLB01000001.1"/>
</dbReference>
<dbReference type="PANTHER" id="PTHR32196:SF18">
    <property type="entry name" value="GALACTOSE_METHYL GALACTOSIDE IMPORT PERMEASE PROTEIN MGLC"/>
    <property type="match status" value="1"/>
</dbReference>
<keyword evidence="8" id="KW-1185">Reference proteome</keyword>
<name>A0A0G4K4T9_9SPIR</name>
<dbReference type="NCBIfam" id="NF007014">
    <property type="entry name" value="PRK09478.1"/>
    <property type="match status" value="1"/>
</dbReference>
<feature type="transmembrane region" description="Helical" evidence="6">
    <location>
        <begin position="45"/>
        <end position="66"/>
    </location>
</feature>
<evidence type="ECO:0000313" key="8">
    <source>
        <dbReference type="Proteomes" id="UP000043763"/>
    </source>
</evidence>
<dbReference type="GO" id="GO:0022857">
    <property type="term" value="F:transmembrane transporter activity"/>
    <property type="evidence" value="ECO:0007669"/>
    <property type="project" value="InterPro"/>
</dbReference>
<dbReference type="GO" id="GO:0005886">
    <property type="term" value="C:plasma membrane"/>
    <property type="evidence" value="ECO:0007669"/>
    <property type="project" value="UniProtKB-SubCell"/>
</dbReference>
<evidence type="ECO:0000256" key="4">
    <source>
        <dbReference type="ARBA" id="ARBA00022989"/>
    </source>
</evidence>
<feature type="transmembrane region" description="Helical" evidence="6">
    <location>
        <begin position="73"/>
        <end position="92"/>
    </location>
</feature>
<feature type="transmembrane region" description="Helical" evidence="6">
    <location>
        <begin position="132"/>
        <end position="150"/>
    </location>
</feature>
<dbReference type="AlphaFoldDB" id="A0A0G4K4T9"/>
<feature type="transmembrane region" description="Helical" evidence="6">
    <location>
        <begin position="104"/>
        <end position="125"/>
    </location>
</feature>
<dbReference type="Pfam" id="PF02653">
    <property type="entry name" value="BPD_transp_2"/>
    <property type="match status" value="1"/>
</dbReference>
<feature type="transmembrane region" description="Helical" evidence="6">
    <location>
        <begin position="233"/>
        <end position="252"/>
    </location>
</feature>
<feature type="transmembrane region" description="Helical" evidence="6">
    <location>
        <begin position="272"/>
        <end position="300"/>
    </location>
</feature>
<dbReference type="PANTHER" id="PTHR32196">
    <property type="entry name" value="ABC TRANSPORTER PERMEASE PROTEIN YPHD-RELATED-RELATED"/>
    <property type="match status" value="1"/>
</dbReference>
<organism evidence="7 8">
    <name type="scientific">Brachyspira suanatina</name>
    <dbReference type="NCBI Taxonomy" id="381802"/>
    <lineage>
        <taxon>Bacteria</taxon>
        <taxon>Pseudomonadati</taxon>
        <taxon>Spirochaetota</taxon>
        <taxon>Spirochaetia</taxon>
        <taxon>Brachyspirales</taxon>
        <taxon>Brachyspiraceae</taxon>
        <taxon>Brachyspira</taxon>
    </lineage>
</organism>
<evidence type="ECO:0000313" key="7">
    <source>
        <dbReference type="EMBL" id="CRF32134.1"/>
    </source>
</evidence>
<dbReference type="InterPro" id="IPR001851">
    <property type="entry name" value="ABC_transp_permease"/>
</dbReference>
<reference evidence="8" key="1">
    <citation type="submission" date="2015-04" db="EMBL/GenBank/DDBJ databases">
        <authorList>
            <person name="Mushtaq Mamoona"/>
        </authorList>
    </citation>
    <scope>NUCLEOTIDE SEQUENCE [LARGE SCALE GENOMIC DNA]</scope>
    <source>
        <strain evidence="8">AN4859/03</strain>
    </source>
</reference>
<keyword evidence="3 6" id="KW-0812">Transmembrane</keyword>
<proteinExistence type="predicted"/>
<dbReference type="OrthoDB" id="368246at2"/>
<feature type="transmembrane region" description="Helical" evidence="6">
    <location>
        <begin position="14"/>
        <end position="33"/>
    </location>
</feature>
<evidence type="ECO:0000256" key="2">
    <source>
        <dbReference type="ARBA" id="ARBA00022475"/>
    </source>
</evidence>
<gene>
    <name evidence="7" type="primary">mglC</name>
    <name evidence="7" type="ORF">BRSU_0601</name>
</gene>
<dbReference type="Proteomes" id="UP000043763">
    <property type="component" value="Unassembled WGS sequence"/>
</dbReference>
<evidence type="ECO:0000256" key="1">
    <source>
        <dbReference type="ARBA" id="ARBA00004651"/>
    </source>
</evidence>
<feature type="transmembrane region" description="Helical" evidence="6">
    <location>
        <begin position="182"/>
        <end position="205"/>
    </location>
</feature>
<evidence type="ECO:0000256" key="5">
    <source>
        <dbReference type="ARBA" id="ARBA00023136"/>
    </source>
</evidence>